<dbReference type="STRING" id="4072.A0A2G3A1G8"/>
<dbReference type="GO" id="GO:0005886">
    <property type="term" value="C:plasma membrane"/>
    <property type="evidence" value="ECO:0000318"/>
    <property type="project" value="GO_Central"/>
</dbReference>
<feature type="signal peptide" evidence="6">
    <location>
        <begin position="1"/>
        <end position="27"/>
    </location>
</feature>
<evidence type="ECO:0000313" key="8">
    <source>
        <dbReference type="EMBL" id="PHT88079.1"/>
    </source>
</evidence>
<dbReference type="EMBL" id="AYRZ02000003">
    <property type="protein sequence ID" value="PHT88079.1"/>
    <property type="molecule type" value="Genomic_DNA"/>
</dbReference>
<reference evidence="8 9" key="1">
    <citation type="journal article" date="2014" name="Nat. Genet.">
        <title>Genome sequence of the hot pepper provides insights into the evolution of pungency in Capsicum species.</title>
        <authorList>
            <person name="Kim S."/>
            <person name="Park M."/>
            <person name="Yeom S.I."/>
            <person name="Kim Y.M."/>
            <person name="Lee J.M."/>
            <person name="Lee H.A."/>
            <person name="Seo E."/>
            <person name="Choi J."/>
            <person name="Cheong K."/>
            <person name="Kim K.T."/>
            <person name="Jung K."/>
            <person name="Lee G.W."/>
            <person name="Oh S.K."/>
            <person name="Bae C."/>
            <person name="Kim S.B."/>
            <person name="Lee H.Y."/>
            <person name="Kim S.Y."/>
            <person name="Kim M.S."/>
            <person name="Kang B.C."/>
            <person name="Jo Y.D."/>
            <person name="Yang H.B."/>
            <person name="Jeong H.J."/>
            <person name="Kang W.H."/>
            <person name="Kwon J.K."/>
            <person name="Shin C."/>
            <person name="Lim J.Y."/>
            <person name="Park J.H."/>
            <person name="Huh J.H."/>
            <person name="Kim J.S."/>
            <person name="Kim B.D."/>
            <person name="Cohen O."/>
            <person name="Paran I."/>
            <person name="Suh M.C."/>
            <person name="Lee S.B."/>
            <person name="Kim Y.K."/>
            <person name="Shin Y."/>
            <person name="Noh S.J."/>
            <person name="Park J."/>
            <person name="Seo Y.S."/>
            <person name="Kwon S.Y."/>
            <person name="Kim H.A."/>
            <person name="Park J.M."/>
            <person name="Kim H.J."/>
            <person name="Choi S.B."/>
            <person name="Bosland P.W."/>
            <person name="Reeves G."/>
            <person name="Jo S.H."/>
            <person name="Lee B.W."/>
            <person name="Cho H.T."/>
            <person name="Choi H.S."/>
            <person name="Lee M.S."/>
            <person name="Yu Y."/>
            <person name="Do Choi Y."/>
            <person name="Park B.S."/>
            <person name="van Deynze A."/>
            <person name="Ashrafi H."/>
            <person name="Hill T."/>
            <person name="Kim W.T."/>
            <person name="Pai H.S."/>
            <person name="Ahn H.K."/>
            <person name="Yeam I."/>
            <person name="Giovannoni J.J."/>
            <person name="Rose J.K."/>
            <person name="Sorensen I."/>
            <person name="Lee S.J."/>
            <person name="Kim R.W."/>
            <person name="Choi I.Y."/>
            <person name="Choi B.S."/>
            <person name="Lim J.S."/>
            <person name="Lee Y.H."/>
            <person name="Choi D."/>
        </authorList>
    </citation>
    <scope>NUCLEOTIDE SEQUENCE [LARGE SCALE GENOMIC DNA]</scope>
    <source>
        <strain evidence="9">cv. CM334</strain>
    </source>
</reference>
<dbReference type="CDD" id="cd11013">
    <property type="entry name" value="Plantacyanin"/>
    <property type="match status" value="1"/>
</dbReference>
<protein>
    <recommendedName>
        <fullName evidence="4">Basic blue protein</fullName>
    </recommendedName>
    <alternativeName>
        <fullName evidence="5">Plantacyanin</fullName>
    </alternativeName>
</protein>
<keyword evidence="6" id="KW-0732">Signal</keyword>
<keyword evidence="9" id="KW-1185">Reference proteome</keyword>
<evidence type="ECO:0000313" key="9">
    <source>
        <dbReference type="Proteomes" id="UP000222542"/>
    </source>
</evidence>
<keyword evidence="1" id="KW-0479">Metal-binding</keyword>
<organism evidence="8 9">
    <name type="scientific">Capsicum annuum</name>
    <name type="common">Capsicum pepper</name>
    <dbReference type="NCBI Taxonomy" id="4072"/>
    <lineage>
        <taxon>Eukaryota</taxon>
        <taxon>Viridiplantae</taxon>
        <taxon>Streptophyta</taxon>
        <taxon>Embryophyta</taxon>
        <taxon>Tracheophyta</taxon>
        <taxon>Spermatophyta</taxon>
        <taxon>Magnoliopsida</taxon>
        <taxon>eudicotyledons</taxon>
        <taxon>Gunneridae</taxon>
        <taxon>Pentapetalae</taxon>
        <taxon>asterids</taxon>
        <taxon>lamiids</taxon>
        <taxon>Solanales</taxon>
        <taxon>Solanaceae</taxon>
        <taxon>Solanoideae</taxon>
        <taxon>Capsiceae</taxon>
        <taxon>Capsicum</taxon>
    </lineage>
</organism>
<dbReference type="Gramene" id="PHT88079">
    <property type="protein sequence ID" value="PHT88079"/>
    <property type="gene ID" value="T459_10185"/>
</dbReference>
<dbReference type="AlphaFoldDB" id="A0A2G3A1G8"/>
<dbReference type="PANTHER" id="PTHR33021">
    <property type="entry name" value="BLUE COPPER PROTEIN"/>
    <property type="match status" value="1"/>
</dbReference>
<accession>A0A2G3A1G8</accession>
<evidence type="ECO:0000256" key="2">
    <source>
        <dbReference type="ARBA" id="ARBA00023008"/>
    </source>
</evidence>
<evidence type="ECO:0000256" key="1">
    <source>
        <dbReference type="ARBA" id="ARBA00022723"/>
    </source>
</evidence>
<gene>
    <name evidence="8" type="ORF">T459_10185</name>
</gene>
<dbReference type="OMA" id="NCDMANA"/>
<comment type="caution">
    <text evidence="8">The sequence shown here is derived from an EMBL/GenBank/DDBJ whole genome shotgun (WGS) entry which is preliminary data.</text>
</comment>
<dbReference type="InterPro" id="IPR041844">
    <property type="entry name" value="Plantacyanin"/>
</dbReference>
<dbReference type="Gene3D" id="2.60.40.420">
    <property type="entry name" value="Cupredoxins - blue copper proteins"/>
    <property type="match status" value="1"/>
</dbReference>
<dbReference type="FunFam" id="2.60.40.420:FF:000013">
    <property type="entry name" value="basic blue protein-like"/>
    <property type="match status" value="1"/>
</dbReference>
<dbReference type="InterPro" id="IPR039391">
    <property type="entry name" value="Phytocyanin-like"/>
</dbReference>
<evidence type="ECO:0000256" key="3">
    <source>
        <dbReference type="ARBA" id="ARBA00023157"/>
    </source>
</evidence>
<reference evidence="8 9" key="2">
    <citation type="journal article" date="2017" name="Genome Biol.">
        <title>New reference genome sequences of hot pepper reveal the massive evolution of plant disease-resistance genes by retroduplication.</title>
        <authorList>
            <person name="Kim S."/>
            <person name="Park J."/>
            <person name="Yeom S.I."/>
            <person name="Kim Y.M."/>
            <person name="Seo E."/>
            <person name="Kim K.T."/>
            <person name="Kim M.S."/>
            <person name="Lee J.M."/>
            <person name="Cheong K."/>
            <person name="Shin H.S."/>
            <person name="Kim S.B."/>
            <person name="Han K."/>
            <person name="Lee J."/>
            <person name="Park M."/>
            <person name="Lee H.A."/>
            <person name="Lee H.Y."/>
            <person name="Lee Y."/>
            <person name="Oh S."/>
            <person name="Lee J.H."/>
            <person name="Choi E."/>
            <person name="Choi E."/>
            <person name="Lee S.E."/>
            <person name="Jeon J."/>
            <person name="Kim H."/>
            <person name="Choi G."/>
            <person name="Song H."/>
            <person name="Lee J."/>
            <person name="Lee S.C."/>
            <person name="Kwon J.K."/>
            <person name="Lee H.Y."/>
            <person name="Koo N."/>
            <person name="Hong Y."/>
            <person name="Kim R.W."/>
            <person name="Kang W.H."/>
            <person name="Huh J.H."/>
            <person name="Kang B.C."/>
            <person name="Yang T.J."/>
            <person name="Lee Y.H."/>
            <person name="Bennetzen J.L."/>
            <person name="Choi D."/>
        </authorList>
    </citation>
    <scope>NUCLEOTIDE SEQUENCE [LARGE SCALE GENOMIC DNA]</scope>
    <source>
        <strain evidence="9">cv. CM334</strain>
    </source>
</reference>
<sequence>MSGGNKVTIVAFAMMLCILLHTNISNAATFPAGNANGWGFSLNGWPNGKTFKAGNVIEFKYPAGVHNVVQVSKAGFDSCNGAGGQVHTSGDDKITLAKGTSYFICTIGQHCAAGVKAAVTAS</sequence>
<keyword evidence="2" id="KW-0186">Copper</keyword>
<keyword evidence="3" id="KW-1015">Disulfide bond</keyword>
<dbReference type="PANTHER" id="PTHR33021:SF551">
    <property type="entry name" value="BASIC BLUE PROTEIN-LIKE"/>
    <property type="match status" value="1"/>
</dbReference>
<evidence type="ECO:0000256" key="6">
    <source>
        <dbReference type="SAM" id="SignalP"/>
    </source>
</evidence>
<dbReference type="InterPro" id="IPR003245">
    <property type="entry name" value="Phytocyanin_dom"/>
</dbReference>
<name>A0A2G3A1G8_CAPAN</name>
<dbReference type="SUPFAM" id="SSF49503">
    <property type="entry name" value="Cupredoxins"/>
    <property type="match status" value="1"/>
</dbReference>
<dbReference type="InterPro" id="IPR008972">
    <property type="entry name" value="Cupredoxin"/>
</dbReference>
<dbReference type="GO" id="GO:0046872">
    <property type="term" value="F:metal ion binding"/>
    <property type="evidence" value="ECO:0007669"/>
    <property type="project" value="UniProtKB-KW"/>
</dbReference>
<evidence type="ECO:0000256" key="5">
    <source>
        <dbReference type="ARBA" id="ARBA00082491"/>
    </source>
</evidence>
<evidence type="ECO:0000259" key="7">
    <source>
        <dbReference type="PROSITE" id="PS51485"/>
    </source>
</evidence>
<evidence type="ECO:0000256" key="4">
    <source>
        <dbReference type="ARBA" id="ARBA00071970"/>
    </source>
</evidence>
<dbReference type="Pfam" id="PF02298">
    <property type="entry name" value="Cu_bind_like"/>
    <property type="match status" value="1"/>
</dbReference>
<feature type="chain" id="PRO_5013699991" description="Basic blue protein" evidence="6">
    <location>
        <begin position="28"/>
        <end position="122"/>
    </location>
</feature>
<proteinExistence type="predicted"/>
<feature type="domain" description="Phytocyanin" evidence="7">
    <location>
        <begin position="28"/>
        <end position="122"/>
    </location>
</feature>
<dbReference type="GO" id="GO:0009055">
    <property type="term" value="F:electron transfer activity"/>
    <property type="evidence" value="ECO:0007669"/>
    <property type="project" value="InterPro"/>
</dbReference>
<dbReference type="Proteomes" id="UP000222542">
    <property type="component" value="Unassembled WGS sequence"/>
</dbReference>
<dbReference type="PROSITE" id="PS51485">
    <property type="entry name" value="PHYTOCYANIN"/>
    <property type="match status" value="1"/>
</dbReference>